<comment type="caution">
    <text evidence="2">The sequence shown here is derived from an EMBL/GenBank/DDBJ whole genome shotgun (WGS) entry which is preliminary data.</text>
</comment>
<name>A0A8S1NZX5_PARPR</name>
<evidence type="ECO:0000313" key="3">
    <source>
        <dbReference type="Proteomes" id="UP000688137"/>
    </source>
</evidence>
<protein>
    <submittedName>
        <fullName evidence="2">Uncharacterized protein</fullName>
    </submittedName>
</protein>
<gene>
    <name evidence="2" type="ORF">PPRIM_AZ9-3.1.T1010109</name>
</gene>
<dbReference type="Proteomes" id="UP000688137">
    <property type="component" value="Unassembled WGS sequence"/>
</dbReference>
<sequence>MFDTQHSIDQEELDTQQTQSIPQPQPSQNFQSAIDSLRNIMQFNFLESQSQNDEQDSQEGVQQQEISSSSEYEKQTQQPKDFVFTTYHPSVLFGEKKYNTYKKLFSEQSISIDYSEEVDEEQQREIDDIRDQIHSNLALIKSQLKNFDKKQRNPARNNINQIQTVLFEESSQNESNLSLSDNDSIMDKELNDEYNHGVEKKIQNYNSNFNILEKFTTQYKSQSQIENF</sequence>
<feature type="region of interest" description="Disordered" evidence="1">
    <location>
        <begin position="49"/>
        <end position="80"/>
    </location>
</feature>
<feature type="region of interest" description="Disordered" evidence="1">
    <location>
        <begin position="1"/>
        <end position="32"/>
    </location>
</feature>
<feature type="compositionally biased region" description="Low complexity" evidence="1">
    <location>
        <begin position="16"/>
        <end position="32"/>
    </location>
</feature>
<organism evidence="2 3">
    <name type="scientific">Paramecium primaurelia</name>
    <dbReference type="NCBI Taxonomy" id="5886"/>
    <lineage>
        <taxon>Eukaryota</taxon>
        <taxon>Sar</taxon>
        <taxon>Alveolata</taxon>
        <taxon>Ciliophora</taxon>
        <taxon>Intramacronucleata</taxon>
        <taxon>Oligohymenophorea</taxon>
        <taxon>Peniculida</taxon>
        <taxon>Parameciidae</taxon>
        <taxon>Paramecium</taxon>
    </lineage>
</organism>
<feature type="compositionally biased region" description="Low complexity" evidence="1">
    <location>
        <begin position="49"/>
        <end position="70"/>
    </location>
</feature>
<keyword evidence="3" id="KW-1185">Reference proteome</keyword>
<dbReference type="OMA" id="CWNELMG"/>
<evidence type="ECO:0000256" key="1">
    <source>
        <dbReference type="SAM" id="MobiDB-lite"/>
    </source>
</evidence>
<dbReference type="EMBL" id="CAJJDM010000104">
    <property type="protein sequence ID" value="CAD8096471.1"/>
    <property type="molecule type" value="Genomic_DNA"/>
</dbReference>
<dbReference type="AlphaFoldDB" id="A0A8S1NZX5"/>
<accession>A0A8S1NZX5</accession>
<evidence type="ECO:0000313" key="2">
    <source>
        <dbReference type="EMBL" id="CAD8096471.1"/>
    </source>
</evidence>
<proteinExistence type="predicted"/>
<reference evidence="2" key="1">
    <citation type="submission" date="2021-01" db="EMBL/GenBank/DDBJ databases">
        <authorList>
            <consortium name="Genoscope - CEA"/>
            <person name="William W."/>
        </authorList>
    </citation>
    <scope>NUCLEOTIDE SEQUENCE</scope>
</reference>